<dbReference type="InterPro" id="IPR003692">
    <property type="entry name" value="Hydantoinase_B"/>
</dbReference>
<gene>
    <name evidence="3" type="ORF">AWB82_03265</name>
</gene>
<dbReference type="GO" id="GO:0005829">
    <property type="term" value="C:cytosol"/>
    <property type="evidence" value="ECO:0007669"/>
    <property type="project" value="TreeGrafter"/>
</dbReference>
<dbReference type="EMBL" id="FCOJ02000021">
    <property type="protein sequence ID" value="SAK63076.1"/>
    <property type="molecule type" value="Genomic_DNA"/>
</dbReference>
<evidence type="ECO:0000259" key="2">
    <source>
        <dbReference type="Pfam" id="PF02538"/>
    </source>
</evidence>
<comment type="caution">
    <text evidence="3">The sequence shown here is derived from an EMBL/GenBank/DDBJ whole genome shotgun (WGS) entry which is preliminary data.</text>
</comment>
<evidence type="ECO:0000256" key="1">
    <source>
        <dbReference type="SAM" id="MobiDB-lite"/>
    </source>
</evidence>
<reference evidence="3" key="1">
    <citation type="submission" date="2016-01" db="EMBL/GenBank/DDBJ databases">
        <authorList>
            <person name="Peeters C."/>
        </authorList>
    </citation>
    <scope>NUCLEOTIDE SEQUENCE [LARGE SCALE GENOMIC DNA]</scope>
    <source>
        <strain evidence="3">LMG 29325</strain>
    </source>
</reference>
<dbReference type="STRING" id="1777143.AWB82_03265"/>
<name>A0A158B075_9BURK</name>
<evidence type="ECO:0000313" key="3">
    <source>
        <dbReference type="EMBL" id="SAK63076.1"/>
    </source>
</evidence>
<dbReference type="InterPro" id="IPR045079">
    <property type="entry name" value="Oxoprolinase-like"/>
</dbReference>
<dbReference type="AlphaFoldDB" id="A0A158B075"/>
<dbReference type="Pfam" id="PF02538">
    <property type="entry name" value="Hydantoinase_B"/>
    <property type="match status" value="1"/>
</dbReference>
<dbReference type="GO" id="GO:0006749">
    <property type="term" value="P:glutathione metabolic process"/>
    <property type="evidence" value="ECO:0007669"/>
    <property type="project" value="TreeGrafter"/>
</dbReference>
<keyword evidence="4" id="KW-1185">Reference proteome</keyword>
<dbReference type="PANTHER" id="PTHR11365">
    <property type="entry name" value="5-OXOPROLINASE RELATED"/>
    <property type="match status" value="1"/>
</dbReference>
<dbReference type="Proteomes" id="UP000054596">
    <property type="component" value="Unassembled WGS sequence"/>
</dbReference>
<feature type="region of interest" description="Disordered" evidence="1">
    <location>
        <begin position="473"/>
        <end position="502"/>
    </location>
</feature>
<dbReference type="GO" id="GO:0017168">
    <property type="term" value="F:5-oxoprolinase (ATP-hydrolyzing) activity"/>
    <property type="evidence" value="ECO:0007669"/>
    <property type="project" value="TreeGrafter"/>
</dbReference>
<dbReference type="OrthoDB" id="8612863at2"/>
<feature type="region of interest" description="Disordered" evidence="1">
    <location>
        <begin position="509"/>
        <end position="528"/>
    </location>
</feature>
<evidence type="ECO:0000313" key="4">
    <source>
        <dbReference type="Proteomes" id="UP000054596"/>
    </source>
</evidence>
<sequence>MSLSNLDTIHMQVMWNRLISVVEEQAMALIRTAFSTSVREAGDLSAGIFDKQGRMLAQAVTGTPGHVNTMAEAVEHFMNDIGIERMYEGDVYLTNDPWKGTGHLHDFTVVSPSFHNGELIGYFASTAHVVDIGGRGFGPDSREVYEEGLFVPIMKLIERGEINRDLVNILRHNVREADKVVGDLYALASCNETGHKRLIEMLKEFDLKDVEGIGEFILARSREATLERIAALPKQTQTNDMTLDGYDTPVKLNVTLTVADDHLLADFAGSSPASPFGINVPLLYAKAYACYGLKCIIAPEVPNNAASLEPFRVQAPKGCILNAQHPSPVAVRHVLGHFVPDLVLGALHKIVPNRAPAEGSGALWNLHVSARPVREDSGLKGSEILMFNSGGTGARPELDGLSATAFPSGVHAMSVEATEQVGPIVVWRKEMRSGSGGAGEHRGGLGQIVEIGPREGYHFRFNAMFDRIDHPARGQSGGQSGEAGAVTLSDGTKMRGKGTQAVGEHERVTLSLPGGGGVGSPQQRSKEALLRDVRNEYISEAQLRQDYGLSLDELNAAAGK</sequence>
<organism evidence="3 4">
    <name type="scientific">Caballeronia glebae</name>
    <dbReference type="NCBI Taxonomy" id="1777143"/>
    <lineage>
        <taxon>Bacteria</taxon>
        <taxon>Pseudomonadati</taxon>
        <taxon>Pseudomonadota</taxon>
        <taxon>Betaproteobacteria</taxon>
        <taxon>Burkholderiales</taxon>
        <taxon>Burkholderiaceae</taxon>
        <taxon>Caballeronia</taxon>
    </lineage>
</organism>
<proteinExistence type="predicted"/>
<dbReference type="RefSeq" id="WP_086968884.1">
    <property type="nucleotide sequence ID" value="NZ_FCOJ02000021.1"/>
</dbReference>
<dbReference type="PANTHER" id="PTHR11365:SF23">
    <property type="entry name" value="HYPOTHETICAL 5-OXOPROLINASE (EUROFUNG)-RELATED"/>
    <property type="match status" value="1"/>
</dbReference>
<accession>A0A158B075</accession>
<feature type="domain" description="Hydantoinase B/oxoprolinase" evidence="2">
    <location>
        <begin position="7"/>
        <end position="521"/>
    </location>
</feature>
<protein>
    <submittedName>
        <fullName evidence="3">5-oxoprolinase (ATP-hydrolyzing)</fullName>
    </submittedName>
</protein>